<accession>J7S4B4</accession>
<sequence length="136" mass="15809">MNPLFLRPQARFFHATARKFDFSKMTIIGRVGSEFTEFTSQNDRRYLRYSIASQPRKDGATNWYNVTVFNEHHINFLTQYVRKGALIYVEADAANYVTEKDDGTKRYSLSLIQKEFNLLKNGKSEEPPAELAENSE</sequence>
<dbReference type="InterPro" id="IPR011344">
    <property type="entry name" value="ssDNA-bd"/>
</dbReference>
<keyword evidence="2" id="KW-0496">Mitochondrion</keyword>
<gene>
    <name evidence="3" type="primary">KNAG0C00910</name>
    <name evidence="3" type="ordered locus">KNAG_0C00910</name>
</gene>
<dbReference type="Proteomes" id="UP000006310">
    <property type="component" value="Chromosome 3"/>
</dbReference>
<dbReference type="InterPro" id="IPR000424">
    <property type="entry name" value="Primosome_PriB/ssb"/>
</dbReference>
<dbReference type="GO" id="GO:0006260">
    <property type="term" value="P:DNA replication"/>
    <property type="evidence" value="ECO:0007669"/>
    <property type="project" value="InterPro"/>
</dbReference>
<reference evidence="4" key="2">
    <citation type="submission" date="2012-08" db="EMBL/GenBank/DDBJ databases">
        <title>Genome sequence of Kazachstania naganishii.</title>
        <authorList>
            <person name="Gordon J.L."/>
            <person name="Armisen D."/>
            <person name="Proux-Wera E."/>
            <person name="OhEigeartaigh S.S."/>
            <person name="Byrne K.P."/>
            <person name="Wolfe K.H."/>
        </authorList>
    </citation>
    <scope>NUCLEOTIDE SEQUENCE [LARGE SCALE GENOMIC DNA]</scope>
    <source>
        <strain evidence="4">ATCC MYA-139 / BCRC 22969 / CBS 8797 / CCRC 22969 / KCTC 17520 / NBRC 10181 / NCYC 3082</strain>
    </source>
</reference>
<dbReference type="InterPro" id="IPR012340">
    <property type="entry name" value="NA-bd_OB-fold"/>
</dbReference>
<dbReference type="eggNOG" id="ENOG502S0M8">
    <property type="taxonomic scope" value="Eukaryota"/>
</dbReference>
<dbReference type="HOGENOM" id="CLU_126647_1_1_1"/>
<dbReference type="EMBL" id="HE978316">
    <property type="protein sequence ID" value="CCK69204.1"/>
    <property type="molecule type" value="Genomic_DNA"/>
</dbReference>
<dbReference type="STRING" id="1071383.J7S4B4"/>
<comment type="subcellular location">
    <subcellularLocation>
        <location evidence="2">Mitochondrion</location>
    </subcellularLocation>
</comment>
<dbReference type="AlphaFoldDB" id="J7S4B4"/>
<name>J7S4B4_HUIN7</name>
<dbReference type="GO" id="GO:0042645">
    <property type="term" value="C:mitochondrial nucleoid"/>
    <property type="evidence" value="ECO:0007669"/>
    <property type="project" value="EnsemblFungi"/>
</dbReference>
<organism evidence="3 4">
    <name type="scientific">Huiozyma naganishii (strain ATCC MYA-139 / BCRC 22969 / CBS 8797 / KCTC 17520 / NBRC 10181 / NCYC 3082 / Yp74L-3)</name>
    <name type="common">Yeast</name>
    <name type="synonym">Kazachstania naganishii</name>
    <dbReference type="NCBI Taxonomy" id="1071383"/>
    <lineage>
        <taxon>Eukaryota</taxon>
        <taxon>Fungi</taxon>
        <taxon>Dikarya</taxon>
        <taxon>Ascomycota</taxon>
        <taxon>Saccharomycotina</taxon>
        <taxon>Saccharomycetes</taxon>
        <taxon>Saccharomycetales</taxon>
        <taxon>Saccharomycetaceae</taxon>
        <taxon>Huiozyma</taxon>
    </lineage>
</organism>
<evidence type="ECO:0000313" key="4">
    <source>
        <dbReference type="Proteomes" id="UP000006310"/>
    </source>
</evidence>
<dbReference type="RefSeq" id="XP_022463450.1">
    <property type="nucleotide sequence ID" value="XM_022606790.1"/>
</dbReference>
<proteinExistence type="predicted"/>
<keyword evidence="4" id="KW-1185">Reference proteome</keyword>
<protein>
    <recommendedName>
        <fullName evidence="2">Single-stranded DNA-binding protein</fullName>
    </recommendedName>
</protein>
<dbReference type="FunFam" id="2.40.50.140:FF:000389">
    <property type="entry name" value="RIM1p ssDNA-binding protein"/>
    <property type="match status" value="1"/>
</dbReference>
<evidence type="ECO:0000256" key="1">
    <source>
        <dbReference type="ARBA" id="ARBA00023125"/>
    </source>
</evidence>
<dbReference type="Pfam" id="PF00436">
    <property type="entry name" value="SSB"/>
    <property type="match status" value="1"/>
</dbReference>
<keyword evidence="1 2" id="KW-0238">DNA-binding</keyword>
<dbReference type="SUPFAM" id="SSF50249">
    <property type="entry name" value="Nucleic acid-binding proteins"/>
    <property type="match status" value="1"/>
</dbReference>
<dbReference type="PROSITE" id="PS50935">
    <property type="entry name" value="SSB"/>
    <property type="match status" value="1"/>
</dbReference>
<reference evidence="3 4" key="1">
    <citation type="journal article" date="2011" name="Proc. Natl. Acad. Sci. U.S.A.">
        <title>Evolutionary erosion of yeast sex chromosomes by mating-type switching accidents.</title>
        <authorList>
            <person name="Gordon J.L."/>
            <person name="Armisen D."/>
            <person name="Proux-Wera E."/>
            <person name="Oheigeartaigh S.S."/>
            <person name="Byrne K.P."/>
            <person name="Wolfe K.H."/>
        </authorList>
    </citation>
    <scope>NUCLEOTIDE SEQUENCE [LARGE SCALE GENOMIC DNA]</scope>
    <source>
        <strain evidence="4">ATCC MYA-139 / BCRC 22969 / CBS 8797 / CCRC 22969 / KCTC 17520 / NBRC 10181 / NCYC 3082</strain>
    </source>
</reference>
<dbReference type="Gene3D" id="2.40.50.140">
    <property type="entry name" value="Nucleic acid-binding proteins"/>
    <property type="match status" value="1"/>
</dbReference>
<dbReference type="PIRSF" id="PIRSF002070">
    <property type="entry name" value="SSB"/>
    <property type="match status" value="1"/>
</dbReference>
<dbReference type="KEGG" id="kng:KNAG_0C00910"/>
<dbReference type="GO" id="GO:0090297">
    <property type="term" value="P:positive regulation of mitochondrial DNA replication"/>
    <property type="evidence" value="ECO:0007669"/>
    <property type="project" value="EnsemblFungi"/>
</dbReference>
<dbReference type="OrthoDB" id="1078367at2759"/>
<dbReference type="GO" id="GO:0003697">
    <property type="term" value="F:single-stranded DNA binding"/>
    <property type="evidence" value="ECO:0007669"/>
    <property type="project" value="EnsemblFungi"/>
</dbReference>
<evidence type="ECO:0000256" key="2">
    <source>
        <dbReference type="PIRNR" id="PIRNR002070"/>
    </source>
</evidence>
<dbReference type="OMA" id="TQYVRKG"/>
<evidence type="ECO:0000313" key="3">
    <source>
        <dbReference type="EMBL" id="CCK69204.1"/>
    </source>
</evidence>
<dbReference type="GeneID" id="34524884"/>
<dbReference type="CDD" id="cd04496">
    <property type="entry name" value="SSB_OBF"/>
    <property type="match status" value="1"/>
</dbReference>